<evidence type="ECO:0000313" key="2">
    <source>
        <dbReference type="EMBL" id="EWM23235.1"/>
    </source>
</evidence>
<accession>W7T875</accession>
<reference evidence="2 3" key="1">
    <citation type="journal article" date="2014" name="Mol. Plant">
        <title>Chromosome Scale Genome Assembly and Transcriptome Profiling of Nannochloropsis gaditana in Nitrogen Depletion.</title>
        <authorList>
            <person name="Corteggiani Carpinelli E."/>
            <person name="Telatin A."/>
            <person name="Vitulo N."/>
            <person name="Forcato C."/>
            <person name="D'Angelo M."/>
            <person name="Schiavon R."/>
            <person name="Vezzi A."/>
            <person name="Giacometti G.M."/>
            <person name="Morosinotto T."/>
            <person name="Valle G."/>
        </authorList>
    </citation>
    <scope>NUCLEOTIDE SEQUENCE [LARGE SCALE GENOMIC DNA]</scope>
    <source>
        <strain evidence="2 3">B-31</strain>
    </source>
</reference>
<dbReference type="EMBL" id="AZIL01001749">
    <property type="protein sequence ID" value="EWM23235.1"/>
    <property type="molecule type" value="Genomic_DNA"/>
</dbReference>
<comment type="caution">
    <text evidence="2">The sequence shown here is derived from an EMBL/GenBank/DDBJ whole genome shotgun (WGS) entry which is preliminary data.</text>
</comment>
<name>W7T875_9STRA</name>
<protein>
    <submittedName>
        <fullName evidence="2">Uncharacterized protein</fullName>
    </submittedName>
</protein>
<dbReference type="Proteomes" id="UP000019335">
    <property type="component" value="Chromosome 17"/>
</dbReference>
<keyword evidence="3" id="KW-1185">Reference proteome</keyword>
<dbReference type="AlphaFoldDB" id="W7T875"/>
<evidence type="ECO:0000313" key="3">
    <source>
        <dbReference type="Proteomes" id="UP000019335"/>
    </source>
</evidence>
<organism evidence="2 3">
    <name type="scientific">Nannochloropsis gaditana</name>
    <dbReference type="NCBI Taxonomy" id="72520"/>
    <lineage>
        <taxon>Eukaryota</taxon>
        <taxon>Sar</taxon>
        <taxon>Stramenopiles</taxon>
        <taxon>Ochrophyta</taxon>
        <taxon>Eustigmatophyceae</taxon>
        <taxon>Eustigmatales</taxon>
        <taxon>Monodopsidaceae</taxon>
        <taxon>Nannochloropsis</taxon>
    </lineage>
</organism>
<feature type="region of interest" description="Disordered" evidence="1">
    <location>
        <begin position="200"/>
        <end position="240"/>
    </location>
</feature>
<gene>
    <name evidence="2" type="ORF">Naga_100967g2</name>
</gene>
<sequence>MLCVKEINPSFPRGYQPCSIPSLPGVEFLVGNFQRTVNNWVQVSTAIANYVAILSLLCSESTRTVMRATLLRRAFDPQRRPCVLDSAPQQSSLVLVSFTNRLLHDTPIFSDAESPAMPLGRTHARHSVPSLLLLLLPALALAFRLRPSHPKARGLSLCLKAAHPAPLHTRHAFLSTTSSALVPVLLLPSFPSPSLALVKGNAPPKDMRKKTGGKSTAANMDEAIEAGRKRVRGRERGREG</sequence>
<proteinExistence type="predicted"/>
<evidence type="ECO:0000256" key="1">
    <source>
        <dbReference type="SAM" id="MobiDB-lite"/>
    </source>
</evidence>